<dbReference type="SUPFAM" id="SSF57959">
    <property type="entry name" value="Leucine zipper domain"/>
    <property type="match status" value="1"/>
</dbReference>
<reference evidence="3 4" key="1">
    <citation type="submission" date="2016-04" db="EMBL/GenBank/DDBJ databases">
        <title>A degradative enzymes factory behind the ericoid mycorrhizal symbiosis.</title>
        <authorList>
            <consortium name="DOE Joint Genome Institute"/>
            <person name="Martino E."/>
            <person name="Morin E."/>
            <person name="Grelet G."/>
            <person name="Kuo A."/>
            <person name="Kohler A."/>
            <person name="Daghino S."/>
            <person name="Barry K."/>
            <person name="Choi C."/>
            <person name="Cichocki N."/>
            <person name="Clum A."/>
            <person name="Copeland A."/>
            <person name="Hainaut M."/>
            <person name="Haridas S."/>
            <person name="Labutti K."/>
            <person name="Lindquist E."/>
            <person name="Lipzen A."/>
            <person name="Khouja H.-R."/>
            <person name="Murat C."/>
            <person name="Ohm R."/>
            <person name="Olson A."/>
            <person name="Spatafora J."/>
            <person name="Veneault-Fourrey C."/>
            <person name="Henrissat B."/>
            <person name="Grigoriev I."/>
            <person name="Martin F."/>
            <person name="Perotto S."/>
        </authorList>
    </citation>
    <scope>NUCLEOTIDE SEQUENCE [LARGE SCALE GENOMIC DNA]</scope>
    <source>
        <strain evidence="3 4">F</strain>
    </source>
</reference>
<keyword evidence="4" id="KW-1185">Reference proteome</keyword>
<dbReference type="InterPro" id="IPR046347">
    <property type="entry name" value="bZIP_sf"/>
</dbReference>
<sequence>MTDSYGQSSGWDAQPASFQYPAVTQASNDYQMNIQPMSPNPHLWAGYTPSQHMWSPNAQNVGTVTAPGPSGTQLSPAAGINFSQLPESAILASGQDTHRHRSGQISRSPPSADKSERRRQQNRTSQFAFRQRNKMTLLTLQEELDQSLLVNETLYSTIEALLEKTEDLKRCIEEVLAARLKRGRSESYNSPRSSSSLPIYSSGRRG</sequence>
<dbReference type="OrthoDB" id="3513680at2759"/>
<evidence type="ECO:0000313" key="3">
    <source>
        <dbReference type="EMBL" id="PMD37180.1"/>
    </source>
</evidence>
<dbReference type="Proteomes" id="UP000235786">
    <property type="component" value="Unassembled WGS sequence"/>
</dbReference>
<evidence type="ECO:0000259" key="2">
    <source>
        <dbReference type="PROSITE" id="PS00036"/>
    </source>
</evidence>
<accession>A0A2J6RF90</accession>
<feature type="region of interest" description="Disordered" evidence="1">
    <location>
        <begin position="56"/>
        <end position="78"/>
    </location>
</feature>
<dbReference type="SMART" id="SM00338">
    <property type="entry name" value="BRLZ"/>
    <property type="match status" value="1"/>
</dbReference>
<dbReference type="InterPro" id="IPR004827">
    <property type="entry name" value="bZIP"/>
</dbReference>
<feature type="region of interest" description="Disordered" evidence="1">
    <location>
        <begin position="93"/>
        <end position="130"/>
    </location>
</feature>
<gene>
    <name evidence="3" type="ORF">L207DRAFT_568237</name>
</gene>
<dbReference type="AlphaFoldDB" id="A0A2J6RF90"/>
<dbReference type="PROSITE" id="PS00036">
    <property type="entry name" value="BZIP_BASIC"/>
    <property type="match status" value="1"/>
</dbReference>
<dbReference type="Pfam" id="PF00170">
    <property type="entry name" value="bZIP_1"/>
    <property type="match status" value="1"/>
</dbReference>
<dbReference type="Gene3D" id="1.20.5.170">
    <property type="match status" value="1"/>
</dbReference>
<name>A0A2J6RF90_HYAVF</name>
<feature type="compositionally biased region" description="Low complexity" evidence="1">
    <location>
        <begin position="186"/>
        <end position="206"/>
    </location>
</feature>
<protein>
    <recommendedName>
        <fullName evidence="2">BZIP domain-containing protein</fullName>
    </recommendedName>
</protein>
<organism evidence="3 4">
    <name type="scientific">Hyaloscypha variabilis (strain UAMH 11265 / GT02V1 / F)</name>
    <name type="common">Meliniomyces variabilis</name>
    <dbReference type="NCBI Taxonomy" id="1149755"/>
    <lineage>
        <taxon>Eukaryota</taxon>
        <taxon>Fungi</taxon>
        <taxon>Dikarya</taxon>
        <taxon>Ascomycota</taxon>
        <taxon>Pezizomycotina</taxon>
        <taxon>Leotiomycetes</taxon>
        <taxon>Helotiales</taxon>
        <taxon>Hyaloscyphaceae</taxon>
        <taxon>Hyaloscypha</taxon>
        <taxon>Hyaloscypha variabilis</taxon>
    </lineage>
</organism>
<proteinExistence type="predicted"/>
<feature type="region of interest" description="Disordered" evidence="1">
    <location>
        <begin position="182"/>
        <end position="206"/>
    </location>
</feature>
<dbReference type="GO" id="GO:0003700">
    <property type="term" value="F:DNA-binding transcription factor activity"/>
    <property type="evidence" value="ECO:0007669"/>
    <property type="project" value="InterPro"/>
</dbReference>
<evidence type="ECO:0000256" key="1">
    <source>
        <dbReference type="SAM" id="MobiDB-lite"/>
    </source>
</evidence>
<dbReference type="EMBL" id="KZ613949">
    <property type="protein sequence ID" value="PMD37180.1"/>
    <property type="molecule type" value="Genomic_DNA"/>
</dbReference>
<evidence type="ECO:0000313" key="4">
    <source>
        <dbReference type="Proteomes" id="UP000235786"/>
    </source>
</evidence>
<feature type="domain" description="BZIP" evidence="2">
    <location>
        <begin position="117"/>
        <end position="132"/>
    </location>
</feature>